<comment type="caution">
    <text evidence="2">The sequence shown here is derived from an EMBL/GenBank/DDBJ whole genome shotgun (WGS) entry which is preliminary data.</text>
</comment>
<feature type="compositionally biased region" description="Basic residues" evidence="1">
    <location>
        <begin position="73"/>
        <end position="94"/>
    </location>
</feature>
<dbReference type="EMBL" id="MU865921">
    <property type="protein sequence ID" value="KAK4453236.1"/>
    <property type="molecule type" value="Genomic_DNA"/>
</dbReference>
<reference evidence="2" key="2">
    <citation type="submission" date="2023-05" db="EMBL/GenBank/DDBJ databases">
        <authorList>
            <consortium name="Lawrence Berkeley National Laboratory"/>
            <person name="Steindorff A."/>
            <person name="Hensen N."/>
            <person name="Bonometti L."/>
            <person name="Westerberg I."/>
            <person name="Brannstrom I.O."/>
            <person name="Guillou S."/>
            <person name="Cros-Aarteil S."/>
            <person name="Calhoun S."/>
            <person name="Haridas S."/>
            <person name="Kuo A."/>
            <person name="Mondo S."/>
            <person name="Pangilinan J."/>
            <person name="Riley R."/>
            <person name="Labutti K."/>
            <person name="Andreopoulos B."/>
            <person name="Lipzen A."/>
            <person name="Chen C."/>
            <person name="Yanf M."/>
            <person name="Daum C."/>
            <person name="Ng V."/>
            <person name="Clum A."/>
            <person name="Ohm R."/>
            <person name="Martin F."/>
            <person name="Silar P."/>
            <person name="Natvig D."/>
            <person name="Lalanne C."/>
            <person name="Gautier V."/>
            <person name="Ament-Velasquez S.L."/>
            <person name="Kruys A."/>
            <person name="Hutchinson M.I."/>
            <person name="Powell A.J."/>
            <person name="Barry K."/>
            <person name="Miller A.N."/>
            <person name="Grigoriev I.V."/>
            <person name="Debuchy R."/>
            <person name="Gladieux P."/>
            <person name="Thoren M.H."/>
            <person name="Johannesson H."/>
        </authorList>
    </citation>
    <scope>NUCLEOTIDE SEQUENCE</scope>
    <source>
        <strain evidence="2">PSN243</strain>
    </source>
</reference>
<accession>A0AAV9GXQ4</accession>
<feature type="compositionally biased region" description="Low complexity" evidence="1">
    <location>
        <begin position="261"/>
        <end position="272"/>
    </location>
</feature>
<feature type="compositionally biased region" description="Low complexity" evidence="1">
    <location>
        <begin position="208"/>
        <end position="237"/>
    </location>
</feature>
<evidence type="ECO:0000313" key="2">
    <source>
        <dbReference type="EMBL" id="KAK4453236.1"/>
    </source>
</evidence>
<dbReference type="Proteomes" id="UP001321760">
    <property type="component" value="Unassembled WGS sequence"/>
</dbReference>
<name>A0AAV9GXQ4_9PEZI</name>
<feature type="region of interest" description="Disordered" evidence="1">
    <location>
        <begin position="1"/>
        <end position="339"/>
    </location>
</feature>
<dbReference type="AlphaFoldDB" id="A0AAV9GXQ4"/>
<organism evidence="2 3">
    <name type="scientific">Podospora aff. communis PSN243</name>
    <dbReference type="NCBI Taxonomy" id="3040156"/>
    <lineage>
        <taxon>Eukaryota</taxon>
        <taxon>Fungi</taxon>
        <taxon>Dikarya</taxon>
        <taxon>Ascomycota</taxon>
        <taxon>Pezizomycotina</taxon>
        <taxon>Sordariomycetes</taxon>
        <taxon>Sordariomycetidae</taxon>
        <taxon>Sordariales</taxon>
        <taxon>Podosporaceae</taxon>
        <taxon>Podospora</taxon>
    </lineage>
</organism>
<gene>
    <name evidence="2" type="ORF">QBC34DRAFT_376685</name>
</gene>
<sequence length="606" mass="65495">MPPKKSSGNKAAPKKGTSTEPAAFQQPTPLPTRQSHRQRGLKAPDYGELPPDNGRKRKPIDGEDYHSDASPSLKRRPPAKPSQAKKKSSTRSKKAPVTIPDEEEDDEEVEDVAPKGKSQKTKNANNTQAKASGKRKRRVVSGISIDDDEEGGEGVGGGAPKRKRQKSKSVGAVNAKMVSPIVISSDSPEPVARSGSGSASKGKKESPKGGPKTPTPAFKAKTPAPKAKTPVPKAKTPPKADTEKKASPVYIAISSDEDEAGGAAPARSSSGRGSSGKKKSVSFADGDEGSPKGVLGIDKGKGVDKGKGKAAAVGGRKRGIESVEEEPVGKRPKTAKRAKKGTSLSIWQRWIIGAEGLEVGENPERFILDRGPFRQMAWADELFDTVFKELAPDARRQDLSNFEAVRALALSLEEDEVLTRDQTNNLVRHWAENKARLPGTARKALIKWEGLSAEKKEYSDEALIGFSRTKYPALLLALRKRNEMTVQEMDMVIARWAAINEDLVRRGSAPEPLSEHKEGVRHYNGLLRELRRHELAESRGKPAPDTSLGHYMYLGSIRTPMHNVPPGMRKAHPSPDTGTSKASPGTPRKGRSRRPNPVEKWVAPGN</sequence>
<feature type="compositionally biased region" description="Basic residues" evidence="1">
    <location>
        <begin position="330"/>
        <end position="339"/>
    </location>
</feature>
<feature type="compositionally biased region" description="Basic and acidic residues" evidence="1">
    <location>
        <begin position="298"/>
        <end position="307"/>
    </location>
</feature>
<evidence type="ECO:0008006" key="4">
    <source>
        <dbReference type="Google" id="ProtNLM"/>
    </source>
</evidence>
<proteinExistence type="predicted"/>
<feature type="compositionally biased region" description="Polar residues" evidence="1">
    <location>
        <begin position="121"/>
        <end position="130"/>
    </location>
</feature>
<reference evidence="2" key="1">
    <citation type="journal article" date="2023" name="Mol. Phylogenet. Evol.">
        <title>Genome-scale phylogeny and comparative genomics of the fungal order Sordariales.</title>
        <authorList>
            <person name="Hensen N."/>
            <person name="Bonometti L."/>
            <person name="Westerberg I."/>
            <person name="Brannstrom I.O."/>
            <person name="Guillou S."/>
            <person name="Cros-Aarteil S."/>
            <person name="Calhoun S."/>
            <person name="Haridas S."/>
            <person name="Kuo A."/>
            <person name="Mondo S."/>
            <person name="Pangilinan J."/>
            <person name="Riley R."/>
            <person name="LaButti K."/>
            <person name="Andreopoulos B."/>
            <person name="Lipzen A."/>
            <person name="Chen C."/>
            <person name="Yan M."/>
            <person name="Daum C."/>
            <person name="Ng V."/>
            <person name="Clum A."/>
            <person name="Steindorff A."/>
            <person name="Ohm R.A."/>
            <person name="Martin F."/>
            <person name="Silar P."/>
            <person name="Natvig D.O."/>
            <person name="Lalanne C."/>
            <person name="Gautier V."/>
            <person name="Ament-Velasquez S.L."/>
            <person name="Kruys A."/>
            <person name="Hutchinson M.I."/>
            <person name="Powell A.J."/>
            <person name="Barry K."/>
            <person name="Miller A.N."/>
            <person name="Grigoriev I.V."/>
            <person name="Debuchy R."/>
            <person name="Gladieux P."/>
            <person name="Hiltunen Thoren M."/>
            <person name="Johannesson H."/>
        </authorList>
    </citation>
    <scope>NUCLEOTIDE SEQUENCE</scope>
    <source>
        <strain evidence="2">PSN243</strain>
    </source>
</reference>
<feature type="region of interest" description="Disordered" evidence="1">
    <location>
        <begin position="560"/>
        <end position="606"/>
    </location>
</feature>
<keyword evidence="3" id="KW-1185">Reference proteome</keyword>
<evidence type="ECO:0000313" key="3">
    <source>
        <dbReference type="Proteomes" id="UP001321760"/>
    </source>
</evidence>
<feature type="compositionally biased region" description="Acidic residues" evidence="1">
    <location>
        <begin position="100"/>
        <end position="111"/>
    </location>
</feature>
<feature type="compositionally biased region" description="Polar residues" evidence="1">
    <location>
        <begin position="16"/>
        <end position="33"/>
    </location>
</feature>
<protein>
    <recommendedName>
        <fullName evidence="4">HMG box domain-containing protein</fullName>
    </recommendedName>
</protein>
<evidence type="ECO:0000256" key="1">
    <source>
        <dbReference type="SAM" id="MobiDB-lite"/>
    </source>
</evidence>